<dbReference type="InterPro" id="IPR012132">
    <property type="entry name" value="GMC_OxRdtase"/>
</dbReference>
<protein>
    <recommendedName>
        <fullName evidence="4">CN hydrolase domain-containing protein</fullName>
    </recommendedName>
</protein>
<dbReference type="Pfam" id="PF05199">
    <property type="entry name" value="GMC_oxred_C"/>
    <property type="match status" value="1"/>
</dbReference>
<organism evidence="5 6">
    <name type="scientific">Friedmanniomyces simplex</name>
    <dbReference type="NCBI Taxonomy" id="329884"/>
    <lineage>
        <taxon>Eukaryota</taxon>
        <taxon>Fungi</taxon>
        <taxon>Dikarya</taxon>
        <taxon>Ascomycota</taxon>
        <taxon>Pezizomycotina</taxon>
        <taxon>Dothideomycetes</taxon>
        <taxon>Dothideomycetidae</taxon>
        <taxon>Mycosphaerellales</taxon>
        <taxon>Teratosphaeriaceae</taxon>
        <taxon>Friedmanniomyces</taxon>
    </lineage>
</organism>
<evidence type="ECO:0000313" key="5">
    <source>
        <dbReference type="EMBL" id="TKA71203.1"/>
    </source>
</evidence>
<accession>A0A4U0X7Y1</accession>
<dbReference type="InterPro" id="IPR003010">
    <property type="entry name" value="C-N_Hydrolase"/>
</dbReference>
<reference evidence="5 6" key="1">
    <citation type="submission" date="2017-03" db="EMBL/GenBank/DDBJ databases">
        <title>Genomes of endolithic fungi from Antarctica.</title>
        <authorList>
            <person name="Coleine C."/>
            <person name="Masonjones S."/>
            <person name="Stajich J.E."/>
        </authorList>
    </citation>
    <scope>NUCLEOTIDE SEQUENCE [LARGE SCALE GENOMIC DNA]</scope>
    <source>
        <strain evidence="5 6">CCFEE 5184</strain>
    </source>
</reference>
<dbReference type="Pfam" id="PF00732">
    <property type="entry name" value="GMC_oxred_N"/>
    <property type="match status" value="1"/>
</dbReference>
<evidence type="ECO:0000259" key="4">
    <source>
        <dbReference type="PROSITE" id="PS50263"/>
    </source>
</evidence>
<dbReference type="STRING" id="329884.A0A4U0X7Y1"/>
<dbReference type="AlphaFoldDB" id="A0A4U0X7Y1"/>
<dbReference type="SUPFAM" id="SSF51905">
    <property type="entry name" value="FAD/NAD(P)-binding domain"/>
    <property type="match status" value="1"/>
</dbReference>
<dbReference type="GO" id="GO:0050660">
    <property type="term" value="F:flavin adenine dinucleotide binding"/>
    <property type="evidence" value="ECO:0007669"/>
    <property type="project" value="InterPro"/>
</dbReference>
<dbReference type="InterPro" id="IPR007867">
    <property type="entry name" value="GMC_OxRtase_C"/>
</dbReference>
<dbReference type="Pfam" id="PF00795">
    <property type="entry name" value="CN_hydrolase"/>
    <property type="match status" value="1"/>
</dbReference>
<name>A0A4U0X7Y1_9PEZI</name>
<dbReference type="PROSITE" id="PS00623">
    <property type="entry name" value="GMC_OXRED_1"/>
    <property type="match status" value="1"/>
</dbReference>
<feature type="compositionally biased region" description="Polar residues" evidence="3">
    <location>
        <begin position="322"/>
        <end position="333"/>
    </location>
</feature>
<keyword evidence="6" id="KW-1185">Reference proteome</keyword>
<dbReference type="SUPFAM" id="SSF54373">
    <property type="entry name" value="FAD-linked reductases, C-terminal domain"/>
    <property type="match status" value="1"/>
</dbReference>
<feature type="domain" description="CN hydrolase" evidence="4">
    <location>
        <begin position="1"/>
        <end position="255"/>
    </location>
</feature>
<dbReference type="PROSITE" id="PS00624">
    <property type="entry name" value="GMC_OXRED_2"/>
    <property type="match status" value="1"/>
</dbReference>
<dbReference type="EMBL" id="NAJQ01000361">
    <property type="protein sequence ID" value="TKA71203.1"/>
    <property type="molecule type" value="Genomic_DNA"/>
</dbReference>
<keyword evidence="2" id="KW-0274">FAD</keyword>
<evidence type="ECO:0000256" key="3">
    <source>
        <dbReference type="SAM" id="MobiDB-lite"/>
    </source>
</evidence>
<dbReference type="Gene3D" id="3.50.50.60">
    <property type="entry name" value="FAD/NAD(P)-binding domain"/>
    <property type="match status" value="1"/>
</dbReference>
<gene>
    <name evidence="5" type="ORF">B0A55_07651</name>
</gene>
<dbReference type="PANTHER" id="PTHR11552">
    <property type="entry name" value="GLUCOSE-METHANOL-CHOLINE GMC OXIDOREDUCTASE"/>
    <property type="match status" value="1"/>
</dbReference>
<evidence type="ECO:0000313" key="6">
    <source>
        <dbReference type="Proteomes" id="UP000309340"/>
    </source>
</evidence>
<dbReference type="InterPro" id="IPR036526">
    <property type="entry name" value="C-N_Hydrolase_sf"/>
</dbReference>
<dbReference type="Gene3D" id="3.30.560.10">
    <property type="entry name" value="Glucose Oxidase, domain 3"/>
    <property type="match status" value="1"/>
</dbReference>
<dbReference type="SUPFAM" id="SSF56317">
    <property type="entry name" value="Carbon-nitrogen hydrolase"/>
    <property type="match status" value="1"/>
</dbReference>
<dbReference type="OrthoDB" id="269227at2759"/>
<dbReference type="PANTHER" id="PTHR11552:SF210">
    <property type="entry name" value="GLUCOSE-METHANOL-CHOLINE OXIDOREDUCTASE N-TERMINAL DOMAIN-CONTAINING PROTEIN-RELATED"/>
    <property type="match status" value="1"/>
</dbReference>
<proteinExistence type="inferred from homology"/>
<evidence type="ECO:0000256" key="2">
    <source>
        <dbReference type="RuleBase" id="RU003968"/>
    </source>
</evidence>
<comment type="caution">
    <text evidence="5">The sequence shown here is derived from an EMBL/GenBank/DDBJ whole genome shotgun (WGS) entry which is preliminary data.</text>
</comment>
<sequence length="951" mass="103709">MSAWLPKAAISAPIDNHAYFSRLARESLLIDGKEMRALQQACAQNHVLAHVGFNERSHHSLGCLWNSSVLISDEGQILNHHRKMMPTFYEKLVWSPGDGAGLKVVNTKRLGKVGSLICGENTNPLARWSLMAQGEQLHISSWPPVWPTKRTTAAKDAAGAEGASTSAPSGKQYDNIAANRTRSAAHCFEAKCFGVLCSGFMDKAMRDELVQHAPGAAETLDGITQGASLFLDPTGAQVGEEVVGEEGIAYGDLDLNAAVEGKQYHDVVGTGYQRYDIFDLRVNRRRLGPEGVFGTETREEVSAASMLRDIQEQQEERRGATLRSTTGRTNGANGHTSALCSIDDFLDHEYDYVIIGGGTAGLCVAARLTENPDVKVGVIEAGANRMDDPNISTPSLYPTLIGREKYDWCYQSVSQSEAGGKRMSQPRGRVLGGSSAINYLMYVRGSRGDYDGWESLGNKDWGWEGMAPYFRKHQTLDITGKESKNKQFMPFAAKDEFHGTNGPIHTSFNDYYEPFEEDFCTAAYEVGGKESTLSDAWSGDHMGFYSSLGAVNRTDDKGKRSYAATGYLRPNLGRSNLRVLTEAMATKIVLDGNTATGVDFTHDGQKHTVKASKEIILSGGTINSPQLLELSGIGDPDVLKRAGVECLVESKRVGANFQDHVLGGMVYDLADGLTSLDSLHGEEYQKAMEEAYNKTSDGPYGSPGMLMGFVSYASLVSKEVLDQTISDIRRNSLAKTQFEKSQEAVIVRQLSDPSFANIQIFCIGAQLDVSHGEDQVAFFAAPPKGKARISLLVCLEHPLSRGTVHITSSDPEAHPEIDNGYFRNPADAKIMAEGIKWMEKVANRPVLKKNLAERILPPQDASIESEEDRVQYVKNHISTQYHLIGTCTMGEVVDEKLKVVGVKGLRVIDASVFPGHVSGNIMATTYAVAEKGADILKADDGRYLQKVDSAR</sequence>
<comment type="similarity">
    <text evidence="1 2">Belongs to the GMC oxidoreductase family.</text>
</comment>
<dbReference type="PROSITE" id="PS50263">
    <property type="entry name" value="CN_HYDROLASE"/>
    <property type="match status" value="1"/>
</dbReference>
<keyword evidence="2" id="KW-0285">Flavoprotein</keyword>
<evidence type="ECO:0000256" key="1">
    <source>
        <dbReference type="ARBA" id="ARBA00010790"/>
    </source>
</evidence>
<dbReference type="InterPro" id="IPR036188">
    <property type="entry name" value="FAD/NAD-bd_sf"/>
</dbReference>
<dbReference type="Gene3D" id="3.60.110.10">
    <property type="entry name" value="Carbon-nitrogen hydrolase"/>
    <property type="match status" value="1"/>
</dbReference>
<dbReference type="Proteomes" id="UP000309340">
    <property type="component" value="Unassembled WGS sequence"/>
</dbReference>
<dbReference type="InterPro" id="IPR000172">
    <property type="entry name" value="GMC_OxRdtase_N"/>
</dbReference>
<dbReference type="GO" id="GO:0016614">
    <property type="term" value="F:oxidoreductase activity, acting on CH-OH group of donors"/>
    <property type="evidence" value="ECO:0007669"/>
    <property type="project" value="InterPro"/>
</dbReference>
<feature type="region of interest" description="Disordered" evidence="3">
    <location>
        <begin position="311"/>
        <end position="333"/>
    </location>
</feature>